<dbReference type="AlphaFoldDB" id="A0A3B7MDW7"/>
<proteinExistence type="predicted"/>
<keyword evidence="1" id="KW-0472">Membrane</keyword>
<feature type="transmembrane region" description="Helical" evidence="1">
    <location>
        <begin position="20"/>
        <end position="37"/>
    </location>
</feature>
<protein>
    <submittedName>
        <fullName evidence="2">Uncharacterized protein</fullName>
    </submittedName>
</protein>
<reference evidence="3" key="1">
    <citation type="submission" date="2018-09" db="EMBL/GenBank/DDBJ databases">
        <title>Complete genome sequence of thermophilic cyanobacteria strain Thermosynechococcus elongatus PKUAC-SCTE542.</title>
        <authorList>
            <person name="Liang Y."/>
            <person name="Tang J."/>
            <person name="Daroch M."/>
        </authorList>
    </citation>
    <scope>NUCLEOTIDE SEQUENCE [LARGE SCALE GENOMIC DNA]</scope>
    <source>
        <strain evidence="3">E542</strain>
    </source>
</reference>
<organism evidence="2 3">
    <name type="scientific">Thermosynechococcus sichuanensis E542</name>
    <dbReference type="NCBI Taxonomy" id="2016101"/>
    <lineage>
        <taxon>Bacteria</taxon>
        <taxon>Bacillati</taxon>
        <taxon>Cyanobacteriota</taxon>
        <taxon>Cyanophyceae</taxon>
        <taxon>Acaryochloridales</taxon>
        <taxon>Thermosynechococcaceae</taxon>
        <taxon>Thermosynechococcus</taxon>
        <taxon>Thermosynechococcus sichuanensis</taxon>
    </lineage>
</organism>
<dbReference type="EMBL" id="CP032152">
    <property type="protein sequence ID" value="AXY67514.1"/>
    <property type="molecule type" value="Genomic_DNA"/>
</dbReference>
<sequence length="73" mass="8357">MKPVRDYRGNLLNSIPRFHGAMLLGFAVLLGTKYFALNWRMVWVTATQEVALLRAQIVHVLEQLGDDQLDLEC</sequence>
<dbReference type="KEGG" id="tsq:D3A95_03370"/>
<evidence type="ECO:0000256" key="1">
    <source>
        <dbReference type="SAM" id="Phobius"/>
    </source>
</evidence>
<gene>
    <name evidence="2" type="ORF">D3A95_03370</name>
</gene>
<dbReference type="Proteomes" id="UP000261812">
    <property type="component" value="Chromosome"/>
</dbReference>
<keyword evidence="3" id="KW-1185">Reference proteome</keyword>
<keyword evidence="1" id="KW-0812">Transmembrane</keyword>
<evidence type="ECO:0000313" key="3">
    <source>
        <dbReference type="Proteomes" id="UP000261812"/>
    </source>
</evidence>
<keyword evidence="1" id="KW-1133">Transmembrane helix</keyword>
<accession>A0A3B7MDW7</accession>
<name>A0A3B7MDW7_9CYAN</name>
<evidence type="ECO:0000313" key="2">
    <source>
        <dbReference type="EMBL" id="AXY67514.1"/>
    </source>
</evidence>